<proteinExistence type="inferred from homology"/>
<evidence type="ECO:0000256" key="6">
    <source>
        <dbReference type="PIRSR" id="PIRSR000972-50"/>
    </source>
</evidence>
<keyword evidence="2 8" id="KW-0732">Signal</keyword>
<feature type="region of interest" description="Disordered" evidence="7">
    <location>
        <begin position="28"/>
        <end position="49"/>
    </location>
</feature>
<evidence type="ECO:0000256" key="4">
    <source>
        <dbReference type="ARBA" id="ARBA00023180"/>
    </source>
</evidence>
<evidence type="ECO:0000256" key="2">
    <source>
        <dbReference type="ARBA" id="ARBA00022729"/>
    </source>
</evidence>
<dbReference type="FunFam" id="3.40.720.10:FF:000051">
    <property type="entry name" value="Arylsulfatase"/>
    <property type="match status" value="1"/>
</dbReference>
<feature type="compositionally biased region" description="Basic and acidic residues" evidence="7">
    <location>
        <begin position="28"/>
        <end position="38"/>
    </location>
</feature>
<dbReference type="InterPro" id="IPR012083">
    <property type="entry name" value="Arylsulfatase"/>
</dbReference>
<dbReference type="PANTHER" id="PTHR43108">
    <property type="entry name" value="N-ACETYLGLUCOSAMINE-6-SULFATASE FAMILY MEMBER"/>
    <property type="match status" value="1"/>
</dbReference>
<dbReference type="Gene3D" id="3.40.720.10">
    <property type="entry name" value="Alkaline Phosphatase, subunit A"/>
    <property type="match status" value="1"/>
</dbReference>
<evidence type="ECO:0000256" key="8">
    <source>
        <dbReference type="SAM" id="SignalP"/>
    </source>
</evidence>
<dbReference type="GO" id="GO:0008449">
    <property type="term" value="F:N-acetylglucosamine-6-sulfatase activity"/>
    <property type="evidence" value="ECO:0007669"/>
    <property type="project" value="TreeGrafter"/>
</dbReference>
<feature type="chain" id="PRO_5008098355" description="Arylsulfatase" evidence="8">
    <location>
        <begin position="19"/>
        <end position="636"/>
    </location>
</feature>
<accession>A0A178Z8R6</accession>
<protein>
    <recommendedName>
        <fullName evidence="5">Arylsulfatase</fullName>
        <shortName evidence="5">AS</shortName>
        <ecNumber evidence="5">3.1.6.1</ecNumber>
    </recommendedName>
    <alternativeName>
        <fullName evidence="5">Aryl-sulfate sulphohydrolase</fullName>
    </alternativeName>
</protein>
<evidence type="ECO:0000313" key="10">
    <source>
        <dbReference type="EMBL" id="OAP55881.1"/>
    </source>
</evidence>
<evidence type="ECO:0000259" key="9">
    <source>
        <dbReference type="Pfam" id="PF00884"/>
    </source>
</evidence>
<dbReference type="STRING" id="1367422.A0A178Z8R6"/>
<name>A0A178Z8R6_9EURO</name>
<comment type="similarity">
    <text evidence="1 5">Belongs to the sulfatase family.</text>
</comment>
<feature type="modified residue" description="3-oxoalanine (Cys)" evidence="6">
    <location>
        <position position="98"/>
    </location>
</feature>
<feature type="region of interest" description="Disordered" evidence="7">
    <location>
        <begin position="614"/>
        <end position="636"/>
    </location>
</feature>
<dbReference type="GO" id="GO:0005539">
    <property type="term" value="F:glycosaminoglycan binding"/>
    <property type="evidence" value="ECO:0007669"/>
    <property type="project" value="TreeGrafter"/>
</dbReference>
<dbReference type="GO" id="GO:0004065">
    <property type="term" value="F:arylsulfatase activity"/>
    <property type="evidence" value="ECO:0007669"/>
    <property type="project" value="UniProtKB-UniRule"/>
</dbReference>
<keyword evidence="4" id="KW-0325">Glycoprotein</keyword>
<keyword evidence="3 5" id="KW-0378">Hydrolase</keyword>
<evidence type="ECO:0000256" key="7">
    <source>
        <dbReference type="SAM" id="MobiDB-lite"/>
    </source>
</evidence>
<dbReference type="EMBL" id="LVYI01000010">
    <property type="protein sequence ID" value="OAP55881.1"/>
    <property type="molecule type" value="Genomic_DNA"/>
</dbReference>
<gene>
    <name evidence="10" type="ORF">AYL99_10033</name>
</gene>
<dbReference type="OrthoDB" id="96314at2759"/>
<comment type="PTM">
    <text evidence="6">The conversion to 3-oxoalanine (also known as C-formylglycine, FGly), of a serine or cysteine residue in prokaryotes and of a cysteine residue in eukaryotes, is critical for catalytic activity.</text>
</comment>
<reference evidence="10 11" key="1">
    <citation type="submission" date="2016-04" db="EMBL/GenBank/DDBJ databases">
        <title>Draft genome of Fonsecaea erecta CBS 125763.</title>
        <authorList>
            <person name="Weiss V.A."/>
            <person name="Vicente V.A."/>
            <person name="Raittz R.T."/>
            <person name="Moreno L.F."/>
            <person name="De Souza E.M."/>
            <person name="Pedrosa F.O."/>
            <person name="Steffens M.B."/>
            <person name="Faoro H."/>
            <person name="Tadra-Sfeir M.Z."/>
            <person name="Najafzadeh M.J."/>
            <person name="Felipe M.S."/>
            <person name="Teixeira M."/>
            <person name="Sun J."/>
            <person name="Xi L."/>
            <person name="Gomes R."/>
            <person name="De Azevedo C.M."/>
            <person name="Salgado C.G."/>
            <person name="Da Silva M.B."/>
            <person name="Nascimento M.F."/>
            <person name="Queiroz-Telles F."/>
            <person name="Attili D.S."/>
            <person name="Gorbushina A."/>
        </authorList>
    </citation>
    <scope>NUCLEOTIDE SEQUENCE [LARGE SCALE GENOMIC DNA]</scope>
    <source>
        <strain evidence="10 11">CBS 125763</strain>
    </source>
</reference>
<feature type="domain" description="Sulfatase N-terminal" evidence="9">
    <location>
        <begin position="54"/>
        <end position="407"/>
    </location>
</feature>
<dbReference type="RefSeq" id="XP_018689248.1">
    <property type="nucleotide sequence ID" value="XM_018841539.1"/>
</dbReference>
<dbReference type="InterPro" id="IPR017850">
    <property type="entry name" value="Alkaline_phosphatase_core_sf"/>
</dbReference>
<sequence>MVWQKLSWWLVFLGAAVGSLSTNAALHRSHEGGDDRGWQQHPLTLDQQPSRSRPNIVFILTDDQDLRMDSLSYMPHVKKHLIDQGTFFERHYCTIALCCPSRVSLWTGRAAHNTNVTDVNPPYGGYPKFVSQGFNEAWLPVWLQDAGYNTYYTGKLFNAHSLRNYDAPFVKGFTGSDFLLDPHTYEYLNASFQRNREPPVSYEGEYSTDVLAGKAYGFLEDAIGEKKPFFLTIAPSAPHSNVNFEENWFNGSASAHTIVTSPPIPAERHRHLFPDAVIPRTPSFNPDEPHGVSWISSLPKQNQTNVDFNDEFYRNRLRALQAVDEIVDGVFARLEEHGILDNTYVFYSTDNGYHIGQHRLQPGKECGYEEDINIPLIVRGPRIPKGTSRAIVTSHTDLAPTFLSLAGGEIRSDFDGSAIPLISPDDDGAVETRGEHVNIEYWGFALAEGKYGNAMYWNNTYKGIRVIGTGYNLYYSVWCSGEHELYDLRVCPLTLVLIMFARLTTPPTQNDPYETHNLYKSNHSSVFEFPAIATTTLRHLISRLDALVMVLKTCKARTCTHPWETLHPDGDVDNLQDALAARYDDFYELQQERVRFDRCEKGYILESEGPRHVKAFVPGPGGDMGPRGGGQWSELV</sequence>
<dbReference type="InterPro" id="IPR000917">
    <property type="entry name" value="Sulfatase_N"/>
</dbReference>
<evidence type="ECO:0000256" key="5">
    <source>
        <dbReference type="PIRNR" id="PIRNR000972"/>
    </source>
</evidence>
<evidence type="ECO:0000256" key="1">
    <source>
        <dbReference type="ARBA" id="ARBA00008779"/>
    </source>
</evidence>
<evidence type="ECO:0000313" key="11">
    <source>
        <dbReference type="Proteomes" id="UP000078343"/>
    </source>
</evidence>
<dbReference type="PIRSF" id="PIRSF000972">
    <property type="entry name" value="Arylsulf_plant"/>
    <property type="match status" value="1"/>
</dbReference>
<dbReference type="Proteomes" id="UP000078343">
    <property type="component" value="Unassembled WGS sequence"/>
</dbReference>
<dbReference type="GO" id="GO:0018958">
    <property type="term" value="P:phenol-containing compound metabolic process"/>
    <property type="evidence" value="ECO:0007669"/>
    <property type="project" value="InterPro"/>
</dbReference>
<dbReference type="PANTHER" id="PTHR43108:SF8">
    <property type="entry name" value="SD21168P"/>
    <property type="match status" value="1"/>
</dbReference>
<dbReference type="CDD" id="cd16147">
    <property type="entry name" value="G6S"/>
    <property type="match status" value="1"/>
</dbReference>
<keyword evidence="11" id="KW-1185">Reference proteome</keyword>
<dbReference type="Pfam" id="PF00884">
    <property type="entry name" value="Sulfatase"/>
    <property type="match status" value="1"/>
</dbReference>
<comment type="catalytic activity">
    <reaction evidence="5">
        <text>an aryl sulfate + H2O = a phenol + sulfate + H(+)</text>
        <dbReference type="Rhea" id="RHEA:17261"/>
        <dbReference type="ChEBI" id="CHEBI:15377"/>
        <dbReference type="ChEBI" id="CHEBI:15378"/>
        <dbReference type="ChEBI" id="CHEBI:16189"/>
        <dbReference type="ChEBI" id="CHEBI:33853"/>
        <dbReference type="ChEBI" id="CHEBI:140317"/>
        <dbReference type="EC" id="3.1.6.1"/>
    </reaction>
</comment>
<dbReference type="SUPFAM" id="SSF53649">
    <property type="entry name" value="Alkaline phosphatase-like"/>
    <property type="match status" value="1"/>
</dbReference>
<evidence type="ECO:0000256" key="3">
    <source>
        <dbReference type="ARBA" id="ARBA00022801"/>
    </source>
</evidence>
<feature type="compositionally biased region" description="Gly residues" evidence="7">
    <location>
        <begin position="619"/>
        <end position="636"/>
    </location>
</feature>
<organism evidence="10 11">
    <name type="scientific">Fonsecaea erecta</name>
    <dbReference type="NCBI Taxonomy" id="1367422"/>
    <lineage>
        <taxon>Eukaryota</taxon>
        <taxon>Fungi</taxon>
        <taxon>Dikarya</taxon>
        <taxon>Ascomycota</taxon>
        <taxon>Pezizomycotina</taxon>
        <taxon>Eurotiomycetes</taxon>
        <taxon>Chaetothyriomycetidae</taxon>
        <taxon>Chaetothyriales</taxon>
        <taxon>Herpotrichiellaceae</taxon>
        <taxon>Fonsecaea</taxon>
    </lineage>
</organism>
<dbReference type="EC" id="3.1.6.1" evidence="5"/>
<dbReference type="GeneID" id="30014201"/>
<feature type="signal peptide" evidence="8">
    <location>
        <begin position="1"/>
        <end position="18"/>
    </location>
</feature>
<comment type="caution">
    <text evidence="10">The sequence shown here is derived from an EMBL/GenBank/DDBJ whole genome shotgun (WGS) entry which is preliminary data.</text>
</comment>
<dbReference type="AlphaFoldDB" id="A0A178Z8R6"/>
<dbReference type="InterPro" id="IPR024607">
    <property type="entry name" value="Sulfatase_CS"/>
</dbReference>
<dbReference type="PROSITE" id="PS00523">
    <property type="entry name" value="SULFATASE_1"/>
    <property type="match status" value="1"/>
</dbReference>